<dbReference type="SMART" id="SM01134">
    <property type="entry name" value="DeoRC"/>
    <property type="match status" value="1"/>
</dbReference>
<evidence type="ECO:0000256" key="1">
    <source>
        <dbReference type="ARBA" id="ARBA00021390"/>
    </source>
</evidence>
<evidence type="ECO:0000259" key="7">
    <source>
        <dbReference type="PROSITE" id="PS51000"/>
    </source>
</evidence>
<dbReference type="InterPro" id="IPR001034">
    <property type="entry name" value="DeoR_HTH"/>
</dbReference>
<dbReference type="PRINTS" id="PR00037">
    <property type="entry name" value="HTHLACR"/>
</dbReference>
<keyword evidence="4" id="KW-0238">DNA-binding</keyword>
<dbReference type="InterPro" id="IPR036390">
    <property type="entry name" value="WH_DNA-bd_sf"/>
</dbReference>
<dbReference type="AlphaFoldDB" id="K1LMD1"/>
<dbReference type="SMART" id="SM00420">
    <property type="entry name" value="HTH_DEOR"/>
    <property type="match status" value="1"/>
</dbReference>
<gene>
    <name evidence="8" type="ORF">HMPREF9707_00973</name>
</gene>
<dbReference type="GO" id="GO:0003700">
    <property type="term" value="F:DNA-binding transcription factor activity"/>
    <property type="evidence" value="ECO:0007669"/>
    <property type="project" value="InterPro"/>
</dbReference>
<keyword evidence="5" id="KW-0804">Transcription</keyword>
<evidence type="ECO:0000256" key="2">
    <source>
        <dbReference type="ARBA" id="ARBA00022491"/>
    </source>
</evidence>
<comment type="caution">
    <text evidence="8">The sequence shown here is derived from an EMBL/GenBank/DDBJ whole genome shotgun (WGS) entry which is preliminary data.</text>
</comment>
<dbReference type="PROSITE" id="PS51000">
    <property type="entry name" value="HTH_DEOR_2"/>
    <property type="match status" value="1"/>
</dbReference>
<dbReference type="SUPFAM" id="SSF100950">
    <property type="entry name" value="NagB/RpiA/CoA transferase-like"/>
    <property type="match status" value="1"/>
</dbReference>
<dbReference type="SUPFAM" id="SSF46785">
    <property type="entry name" value="Winged helix' DNA-binding domain"/>
    <property type="match status" value="1"/>
</dbReference>
<proteinExistence type="predicted"/>
<dbReference type="PANTHER" id="PTHR30363:SF4">
    <property type="entry name" value="GLYCEROL-3-PHOSPHATE REGULON REPRESSOR"/>
    <property type="match status" value="1"/>
</dbReference>
<dbReference type="InterPro" id="IPR050313">
    <property type="entry name" value="Carb_Metab_HTH_regulators"/>
</dbReference>
<name>K1LMD1_9LACT</name>
<evidence type="ECO:0000256" key="5">
    <source>
        <dbReference type="ARBA" id="ARBA00023163"/>
    </source>
</evidence>
<accession>K1LMD1</accession>
<evidence type="ECO:0000256" key="4">
    <source>
        <dbReference type="ARBA" id="ARBA00023125"/>
    </source>
</evidence>
<dbReference type="Pfam" id="PF08220">
    <property type="entry name" value="HTH_DeoR"/>
    <property type="match status" value="1"/>
</dbReference>
<dbReference type="GO" id="GO:0003677">
    <property type="term" value="F:DNA binding"/>
    <property type="evidence" value="ECO:0007669"/>
    <property type="project" value="UniProtKB-KW"/>
</dbReference>
<keyword evidence="3" id="KW-0805">Transcription regulation</keyword>
<sequence length="249" mass="28318">MNKEKRHQTIVEMISIEGKVNIIDLSSKLNVSEDTVRRDLVELENQKMLKRIRSGAVRIGPAVTSFEYRCSVNTHVKRLISKKILPYISQHKTILIDGSTSNLELVKLLPPNFNATFVTNCPPIATELAKLESSEIIVVGGKLYKKPMINVGASTFEIIRNMNFDIFINGIYHVDSTLGTSVPTFEEANIKRLMMERSESIFSIVTSDKFETISNFIIDSDIRNLNIFTHDLSKEIFQKYKSKGINIYQ</sequence>
<feature type="domain" description="HTH deoR-type" evidence="7">
    <location>
        <begin position="3"/>
        <end position="58"/>
    </location>
</feature>
<reference evidence="8 9" key="1">
    <citation type="submission" date="2012-07" db="EMBL/GenBank/DDBJ databases">
        <title>The Genome Sequence of Facklamia ignava CCUG 37419.</title>
        <authorList>
            <consortium name="The Broad Institute Genome Sequencing Platform"/>
            <person name="Earl A."/>
            <person name="Ward D."/>
            <person name="Feldgarden M."/>
            <person name="Gevers D."/>
            <person name="Huys G."/>
            <person name="Walker B."/>
            <person name="Young S.K."/>
            <person name="Zeng Q."/>
            <person name="Gargeya S."/>
            <person name="Fitzgerald M."/>
            <person name="Haas B."/>
            <person name="Abouelleil A."/>
            <person name="Alvarado L."/>
            <person name="Arachchi H.M."/>
            <person name="Berlin A.M."/>
            <person name="Chapman S.B."/>
            <person name="Goldberg J."/>
            <person name="Griggs A."/>
            <person name="Gujja S."/>
            <person name="Hansen M."/>
            <person name="Howarth C."/>
            <person name="Imamovic A."/>
            <person name="Larimer J."/>
            <person name="McCowen C."/>
            <person name="Montmayeur A."/>
            <person name="Murphy C."/>
            <person name="Neiman D."/>
            <person name="Pearson M."/>
            <person name="Priest M."/>
            <person name="Roberts A."/>
            <person name="Saif S."/>
            <person name="Shea T."/>
            <person name="Sisk P."/>
            <person name="Sykes S."/>
            <person name="Wortman J."/>
            <person name="Nusbaum C."/>
            <person name="Birren B."/>
        </authorList>
    </citation>
    <scope>NUCLEOTIDE SEQUENCE [LARGE SCALE GENOMIC DNA]</scope>
    <source>
        <strain evidence="8 9">CCUG 37419</strain>
    </source>
</reference>
<dbReference type="InterPro" id="IPR018356">
    <property type="entry name" value="Tscrpt_reg_HTH_DeoR_CS"/>
</dbReference>
<protein>
    <recommendedName>
        <fullName evidence="1">Lactose phosphotransferase system repressor</fullName>
    </recommendedName>
</protein>
<evidence type="ECO:0000256" key="6">
    <source>
        <dbReference type="ARBA" id="ARBA00024937"/>
    </source>
</evidence>
<organism evidence="8 9">
    <name type="scientific">Falseniella ignava CCUG 37419</name>
    <dbReference type="NCBI Taxonomy" id="883112"/>
    <lineage>
        <taxon>Bacteria</taxon>
        <taxon>Bacillati</taxon>
        <taxon>Bacillota</taxon>
        <taxon>Bacilli</taxon>
        <taxon>Lactobacillales</taxon>
        <taxon>Aerococcaceae</taxon>
        <taxon>Falseniella</taxon>
    </lineage>
</organism>
<evidence type="ECO:0000256" key="3">
    <source>
        <dbReference type="ARBA" id="ARBA00023015"/>
    </source>
</evidence>
<dbReference type="Gene3D" id="1.10.10.10">
    <property type="entry name" value="Winged helix-like DNA-binding domain superfamily/Winged helix DNA-binding domain"/>
    <property type="match status" value="1"/>
</dbReference>
<dbReference type="PANTHER" id="PTHR30363">
    <property type="entry name" value="HTH-TYPE TRANSCRIPTIONAL REGULATOR SRLR-RELATED"/>
    <property type="match status" value="1"/>
</dbReference>
<comment type="function">
    <text evidence="6">Repressor of the lactose catabolism operon. Galactose-6-phosphate is the inducer.</text>
</comment>
<dbReference type="Pfam" id="PF00455">
    <property type="entry name" value="DeoRC"/>
    <property type="match status" value="1"/>
</dbReference>
<dbReference type="Proteomes" id="UP000005147">
    <property type="component" value="Unassembled WGS sequence"/>
</dbReference>
<dbReference type="RefSeq" id="WP_006701620.1">
    <property type="nucleotide sequence ID" value="NZ_JH932301.1"/>
</dbReference>
<dbReference type="PROSITE" id="PS00894">
    <property type="entry name" value="HTH_DEOR_1"/>
    <property type="match status" value="1"/>
</dbReference>
<dbReference type="PATRIC" id="fig|883112.3.peg.970"/>
<dbReference type="eggNOG" id="COG1349">
    <property type="taxonomic scope" value="Bacteria"/>
</dbReference>
<dbReference type="InterPro" id="IPR036388">
    <property type="entry name" value="WH-like_DNA-bd_sf"/>
</dbReference>
<keyword evidence="2" id="KW-0678">Repressor</keyword>
<dbReference type="HOGENOM" id="CLU_060699_2_1_9"/>
<dbReference type="InterPro" id="IPR014036">
    <property type="entry name" value="DeoR-like_C"/>
</dbReference>
<dbReference type="STRING" id="883112.HMPREF9707_00973"/>
<keyword evidence="9" id="KW-1185">Reference proteome</keyword>
<dbReference type="InterPro" id="IPR037171">
    <property type="entry name" value="NagB/RpiA_transferase-like"/>
</dbReference>
<dbReference type="EMBL" id="AGZE01000026">
    <property type="protein sequence ID" value="EKB55786.1"/>
    <property type="molecule type" value="Genomic_DNA"/>
</dbReference>
<evidence type="ECO:0000313" key="8">
    <source>
        <dbReference type="EMBL" id="EKB55786.1"/>
    </source>
</evidence>
<evidence type="ECO:0000313" key="9">
    <source>
        <dbReference type="Proteomes" id="UP000005147"/>
    </source>
</evidence>